<dbReference type="Gene3D" id="3.90.1150.10">
    <property type="entry name" value="Aspartate Aminotransferase, domain 1"/>
    <property type="match status" value="1"/>
</dbReference>
<dbReference type="SUPFAM" id="SSF53383">
    <property type="entry name" value="PLP-dependent transferases"/>
    <property type="match status" value="1"/>
</dbReference>
<dbReference type="Proteomes" id="UP000199608">
    <property type="component" value="Unassembled WGS sequence"/>
</dbReference>
<dbReference type="NCBIfam" id="TIGR04350">
    <property type="entry name" value="C_S_lyase_PatB"/>
    <property type="match status" value="1"/>
</dbReference>
<dbReference type="InterPro" id="IPR015424">
    <property type="entry name" value="PyrdxlP-dep_Trfase"/>
</dbReference>
<dbReference type="Gene3D" id="3.40.640.10">
    <property type="entry name" value="Type I PLP-dependent aspartate aminotransferase-like (Major domain)"/>
    <property type="match status" value="1"/>
</dbReference>
<evidence type="ECO:0000259" key="6">
    <source>
        <dbReference type="Pfam" id="PF00155"/>
    </source>
</evidence>
<evidence type="ECO:0000313" key="8">
    <source>
        <dbReference type="Proteomes" id="UP000199608"/>
    </source>
</evidence>
<organism evidence="7 8">
    <name type="scientific">Desulfobacula phenolica</name>
    <dbReference type="NCBI Taxonomy" id="90732"/>
    <lineage>
        <taxon>Bacteria</taxon>
        <taxon>Pseudomonadati</taxon>
        <taxon>Thermodesulfobacteriota</taxon>
        <taxon>Desulfobacteria</taxon>
        <taxon>Desulfobacterales</taxon>
        <taxon>Desulfobacteraceae</taxon>
        <taxon>Desulfobacula</taxon>
    </lineage>
</organism>
<sequence>MNCNFDEIIDRTCTSSLKYEKYKDTDILPMWVADMDFKVPTPVLKTLQQSIEHGILGYTIVPDELNCAVIKRLKSLYDWKVEKEWIIWIPGVVSALNNSCKTIGKPQDQIVTTTPIYPPFLDAPGNCEKKLVTVPMVEIKQRATLDFDALENKFKKNTSLFMFCSPYNPCGTVFTRQEINKLVELCTANDVVICSDEIHSDFVLDNDKHHLPTASISQTAAQQTITLMAPSKTYNIPGLGCSFAIIPDERLRQKFTSGLQGLIPHVNLLGLFAATAAYKDCDDWLFQLIAYLRKNRDIVQTRINKMKGCKLNPIESTYLAWIDVRQTGLEDPVRFFEQAGVGLSDGRFFGQKGFVRLNFGCPKSVLEKGLNRMETALNKL</sequence>
<evidence type="ECO:0000256" key="5">
    <source>
        <dbReference type="ARBA" id="ARBA00037974"/>
    </source>
</evidence>
<keyword evidence="3" id="KW-0663">Pyridoxal phosphate</keyword>
<comment type="cofactor">
    <cofactor evidence="1">
        <name>pyridoxal 5'-phosphate</name>
        <dbReference type="ChEBI" id="CHEBI:597326"/>
    </cofactor>
</comment>
<dbReference type="PANTHER" id="PTHR43525">
    <property type="entry name" value="PROTEIN MALY"/>
    <property type="match status" value="1"/>
</dbReference>
<accession>A0A1H2JBF0</accession>
<evidence type="ECO:0000256" key="1">
    <source>
        <dbReference type="ARBA" id="ARBA00001933"/>
    </source>
</evidence>
<dbReference type="PANTHER" id="PTHR43525:SF1">
    <property type="entry name" value="PROTEIN MALY"/>
    <property type="match status" value="1"/>
</dbReference>
<dbReference type="InterPro" id="IPR027619">
    <property type="entry name" value="C-S_lyase_PatB-like"/>
</dbReference>
<protein>
    <recommendedName>
        <fullName evidence="2">cysteine-S-conjugate beta-lyase</fullName>
        <ecNumber evidence="2">4.4.1.13</ecNumber>
    </recommendedName>
</protein>
<comment type="similarity">
    <text evidence="5">Belongs to the class-II pyridoxal-phosphate-dependent aminotransferase family. MalY/PatB cystathionine beta-lyase subfamily.</text>
</comment>
<dbReference type="AlphaFoldDB" id="A0A1H2JBF0"/>
<dbReference type="RefSeq" id="WP_092236849.1">
    <property type="nucleotide sequence ID" value="NZ_FNLL01000011.1"/>
</dbReference>
<dbReference type="EMBL" id="FNLL01000011">
    <property type="protein sequence ID" value="SDU53730.1"/>
    <property type="molecule type" value="Genomic_DNA"/>
</dbReference>
<dbReference type="InterPro" id="IPR015421">
    <property type="entry name" value="PyrdxlP-dep_Trfase_major"/>
</dbReference>
<keyword evidence="8" id="KW-1185">Reference proteome</keyword>
<dbReference type="EC" id="4.4.1.13" evidence="2"/>
<dbReference type="InterPro" id="IPR015422">
    <property type="entry name" value="PyrdxlP-dep_Trfase_small"/>
</dbReference>
<evidence type="ECO:0000313" key="7">
    <source>
        <dbReference type="EMBL" id="SDU53730.1"/>
    </source>
</evidence>
<gene>
    <name evidence="7" type="ORF">SAMN04487931_111133</name>
</gene>
<keyword evidence="4 7" id="KW-0456">Lyase</keyword>
<dbReference type="GO" id="GO:0047804">
    <property type="term" value="F:cysteine-S-conjugate beta-lyase activity"/>
    <property type="evidence" value="ECO:0007669"/>
    <property type="project" value="UniProtKB-EC"/>
</dbReference>
<reference evidence="8" key="1">
    <citation type="submission" date="2016-10" db="EMBL/GenBank/DDBJ databases">
        <authorList>
            <person name="Varghese N."/>
            <person name="Submissions S."/>
        </authorList>
    </citation>
    <scope>NUCLEOTIDE SEQUENCE [LARGE SCALE GENOMIC DNA]</scope>
    <source>
        <strain evidence="8">DSM 3384</strain>
    </source>
</reference>
<feature type="domain" description="Aminotransferase class I/classII large" evidence="6">
    <location>
        <begin position="34"/>
        <end position="372"/>
    </location>
</feature>
<dbReference type="CDD" id="cd00609">
    <property type="entry name" value="AAT_like"/>
    <property type="match status" value="1"/>
</dbReference>
<dbReference type="InterPro" id="IPR004839">
    <property type="entry name" value="Aminotransferase_I/II_large"/>
</dbReference>
<evidence type="ECO:0000256" key="4">
    <source>
        <dbReference type="ARBA" id="ARBA00023239"/>
    </source>
</evidence>
<evidence type="ECO:0000256" key="2">
    <source>
        <dbReference type="ARBA" id="ARBA00012224"/>
    </source>
</evidence>
<name>A0A1H2JBF0_9BACT</name>
<evidence type="ECO:0000256" key="3">
    <source>
        <dbReference type="ARBA" id="ARBA00022898"/>
    </source>
</evidence>
<dbReference type="InterPro" id="IPR051798">
    <property type="entry name" value="Class-II_PLP-Dep_Aminotrans"/>
</dbReference>
<dbReference type="GO" id="GO:0030170">
    <property type="term" value="F:pyridoxal phosphate binding"/>
    <property type="evidence" value="ECO:0007669"/>
    <property type="project" value="InterPro"/>
</dbReference>
<dbReference type="Pfam" id="PF00155">
    <property type="entry name" value="Aminotran_1_2"/>
    <property type="match status" value="1"/>
</dbReference>
<proteinExistence type="inferred from homology"/>